<dbReference type="InterPro" id="IPR051460">
    <property type="entry name" value="HdrC_iron-sulfur_subunit"/>
</dbReference>
<evidence type="ECO:0000256" key="2">
    <source>
        <dbReference type="ARBA" id="ARBA00022723"/>
    </source>
</evidence>
<dbReference type="PROSITE" id="PS00198">
    <property type="entry name" value="4FE4S_FER_1"/>
    <property type="match status" value="1"/>
</dbReference>
<evidence type="ECO:0000313" key="7">
    <source>
        <dbReference type="EMBL" id="SHF25179.1"/>
    </source>
</evidence>
<dbReference type="RefSeq" id="WP_073400796.1">
    <property type="nucleotide sequence ID" value="NZ_FQTV01000006.1"/>
</dbReference>
<dbReference type="AlphaFoldDB" id="A0A1M5A4D8"/>
<dbReference type="Pfam" id="PF13183">
    <property type="entry name" value="Fer4_8"/>
    <property type="match status" value="1"/>
</dbReference>
<dbReference type="Proteomes" id="UP000184509">
    <property type="component" value="Unassembled WGS sequence"/>
</dbReference>
<dbReference type="SUPFAM" id="SSF46548">
    <property type="entry name" value="alpha-helical ferredoxin"/>
    <property type="match status" value="1"/>
</dbReference>
<protein>
    <submittedName>
        <fullName evidence="7">Heterodisulfide reductase subunit C</fullName>
    </submittedName>
</protein>
<keyword evidence="3" id="KW-0560">Oxidoreductase</keyword>
<reference evidence="7 8" key="1">
    <citation type="submission" date="2016-11" db="EMBL/GenBank/DDBJ databases">
        <authorList>
            <person name="Jaros S."/>
            <person name="Januszkiewicz K."/>
            <person name="Wedrychowicz H."/>
        </authorList>
    </citation>
    <scope>NUCLEOTIDE SEQUENCE [LARGE SCALE GENOMIC DNA]</scope>
    <source>
        <strain evidence="7 8">DSM 26991</strain>
    </source>
</reference>
<dbReference type="InterPro" id="IPR017896">
    <property type="entry name" value="4Fe4S_Fe-S-bd"/>
</dbReference>
<keyword evidence="1" id="KW-0004">4Fe-4S</keyword>
<dbReference type="PANTHER" id="PTHR43255">
    <property type="entry name" value="IRON-SULFUR-BINDING OXIDOREDUCTASE FADF-RELATED-RELATED"/>
    <property type="match status" value="1"/>
</dbReference>
<keyword evidence="5" id="KW-0411">Iron-sulfur</keyword>
<dbReference type="GO" id="GO:0005886">
    <property type="term" value="C:plasma membrane"/>
    <property type="evidence" value="ECO:0007669"/>
    <property type="project" value="TreeGrafter"/>
</dbReference>
<evidence type="ECO:0000256" key="5">
    <source>
        <dbReference type="ARBA" id="ARBA00023014"/>
    </source>
</evidence>
<dbReference type="GO" id="GO:0051539">
    <property type="term" value="F:4 iron, 4 sulfur cluster binding"/>
    <property type="evidence" value="ECO:0007669"/>
    <property type="project" value="UniProtKB-KW"/>
</dbReference>
<evidence type="ECO:0000256" key="4">
    <source>
        <dbReference type="ARBA" id="ARBA00023004"/>
    </source>
</evidence>
<evidence type="ECO:0000313" key="8">
    <source>
        <dbReference type="Proteomes" id="UP000184509"/>
    </source>
</evidence>
<dbReference type="STRING" id="1297750.SAMN05444405_106147"/>
<dbReference type="InterPro" id="IPR009051">
    <property type="entry name" value="Helical_ferredxn"/>
</dbReference>
<dbReference type="GO" id="GO:0016491">
    <property type="term" value="F:oxidoreductase activity"/>
    <property type="evidence" value="ECO:0007669"/>
    <property type="project" value="UniProtKB-KW"/>
</dbReference>
<name>A0A1M5A4D8_9BACE</name>
<evidence type="ECO:0000256" key="3">
    <source>
        <dbReference type="ARBA" id="ARBA00023002"/>
    </source>
</evidence>
<accession>A0A1M5A4D8</accession>
<organism evidence="7 8">
    <name type="scientific">Bacteroides luti</name>
    <dbReference type="NCBI Taxonomy" id="1297750"/>
    <lineage>
        <taxon>Bacteria</taxon>
        <taxon>Pseudomonadati</taxon>
        <taxon>Bacteroidota</taxon>
        <taxon>Bacteroidia</taxon>
        <taxon>Bacteroidales</taxon>
        <taxon>Bacteroidaceae</taxon>
        <taxon>Bacteroides</taxon>
    </lineage>
</organism>
<keyword evidence="8" id="KW-1185">Reference proteome</keyword>
<keyword evidence="2" id="KW-0479">Metal-binding</keyword>
<dbReference type="EMBL" id="FQTV01000006">
    <property type="protein sequence ID" value="SHF25179.1"/>
    <property type="molecule type" value="Genomic_DNA"/>
</dbReference>
<dbReference type="OrthoDB" id="9769677at2"/>
<gene>
    <name evidence="7" type="ORF">SAMN05444405_106147</name>
</gene>
<proteinExistence type="predicted"/>
<evidence type="ECO:0000259" key="6">
    <source>
        <dbReference type="Pfam" id="PF13183"/>
    </source>
</evidence>
<dbReference type="PANTHER" id="PTHR43255:SF1">
    <property type="entry name" value="IRON-SULFUR-BINDING OXIDOREDUCTASE FADF-RELATED"/>
    <property type="match status" value="1"/>
</dbReference>
<dbReference type="InterPro" id="IPR017900">
    <property type="entry name" value="4Fe4S_Fe_S_CS"/>
</dbReference>
<evidence type="ECO:0000256" key="1">
    <source>
        <dbReference type="ARBA" id="ARBA00022485"/>
    </source>
</evidence>
<dbReference type="GO" id="GO:0046872">
    <property type="term" value="F:metal ion binding"/>
    <property type="evidence" value="ECO:0007669"/>
    <property type="project" value="UniProtKB-KW"/>
</dbReference>
<sequence length="187" mass="21518">MENKNKISGEIHSHTGVEVARCYQCGKCTAGCVLASEMNFPPSYLMRLLQTGTEENYDRILRSNTIWLCLNCENCLGRCPMEIDIPKIMDYLREQSLNKKKINRDANPIISFHKSFLDSIKYTGRLYEIGLIGAFKARTFRLTQDVKLAPKMYLNGKLNLMPEMIKDKKGIREIFSKTIDNPKTKNK</sequence>
<dbReference type="Gene3D" id="1.10.1060.10">
    <property type="entry name" value="Alpha-helical ferredoxin"/>
    <property type="match status" value="1"/>
</dbReference>
<feature type="domain" description="4Fe-4S ferredoxin-type" evidence="6">
    <location>
        <begin position="18"/>
        <end position="83"/>
    </location>
</feature>
<keyword evidence="4" id="KW-0408">Iron</keyword>